<accession>A0A6J5MP67</accession>
<evidence type="ECO:0000313" key="1">
    <source>
        <dbReference type="EMBL" id="CAB4146860.1"/>
    </source>
</evidence>
<reference evidence="1" key="1">
    <citation type="submission" date="2020-04" db="EMBL/GenBank/DDBJ databases">
        <authorList>
            <person name="Chiriac C."/>
            <person name="Salcher M."/>
            <person name="Ghai R."/>
            <person name="Kavagutti S V."/>
        </authorList>
    </citation>
    <scope>NUCLEOTIDE SEQUENCE</scope>
</reference>
<proteinExistence type="predicted"/>
<sequence>MPSSLILAAYFGAGAAGLTAATAALGTFGLLAARFAINFAVSMIITRMFGPSDSNAQTNNGVRQQVPPATSNSIPIVYGDAFLGGVFVDAVLSTDQKTMYYVLAISQISDNGQFFISTPPPLIRAGSFVTGTVYTIQFVGTTDYTAIGASQNTVGVSFTATGAGSGTGLAGTNEKMYWQDQLIAFDSTDTTKVISLTDGSGNVNTKINGNIYINLYKSNSSGVITSLNGAAAPNVVMGGSDIATSQQWPSSGRQMYSLAFAIVKVIYNQDAGTTAMEPITFHASHYLNNTGLAKPGDVWYDYITNTKYGCSMDAGIVDASTATALNSYSDEFITFTSNTGVASTQPRYQINGVIDTGQSTLSNLDDIMLACDSWNQYNAATGKWSVVINKAETPSYSFDDTNIMGEIRVSAYDISSSINQIQAQFPNKLNRDQSDYVYIETPSGLLFTNEPTNKYSVTYSMTNDSVQAQYLANRMLEQAREDLIVSFATTYVGIQVDAGDVIQVTNAAYGWTNKLFRVIKVSEASLPDGNLGAAFELNEYNAQVYDDKDVTQFTPSPNSNLSNPNFFTGLSAPTISGSSPTASIPHFNVVCLLPATGRVTQLSLFYTTTSSPTVTDWTVWSTELASNSQPFTPSTNITFPDLTLPQGVYYFAFKVNNETGASILSPLSSAFTWNPTPVSIVGAFLATFSPPVIQVPRTGGTTPVFTGIITQLYGSSAGGSIDFVTSQSDSDSLFVNNSWRIGASSTTGNADISTTGGLVLGSITDGGTYAQWGVPTVMTSSPATLTVPVRYKSSSGTVTQGATAVLQYTFSDPGAIGPAGTTANQYAYAYLYQWATGTPSGTTGSSTFTWATGVNSAYSGTGGWSVTIPTNPNTPLIQLWVAAKQISAPGGTATTTVSWTTGVSISAQALNGATGPTGTTGTAGLNGLQTARPTVYQWAITTPASPTGTSAYTWASTSFTPTPTGWSQTITTAPSPGYTLWSAVAPISDSATATTTTINWTSAFILSSGYAGANGTNGTNGSNGTNGTPGSNGIDGLSSRICYAKSTLTSLSSTPAYYVTTGVGAFPPYNEWGGAETWQATPPTISAGEALFQSDGIYNPATTQTTWNVPYLSNLKVGSLSAITTNTGNLSVTGIVQAGSAYVYGTSMGGSGGVLYSGGEFAFGNSSGNISYNGSQLTLNGNVVALGNLQQGTSTTQSGNTFGYGNGTSLYGIATCGFFRTTRTDTAGLAVSGINNVALAVGGASTDSATALFGNTYGNDSINPQYIILGVTIGGTGGGFQQAAFLQRRYTFAGSASGYNPDLYTTGYGRIAYLDGSTNYAAKFMTTAGSTDVLGITVGGPTYGLQVLGAGVSNVGFSPFTGMHLCLLPNTITPVVGDIYYDTSIFLKANVNDVLTFIDASNGPQMQGAIGIFTNMSEGSVPQYMQTTIDKPYMEHGVEQIQIVTITKPEYKTLLEENTLVLVNALGEGLINVCGENGNLAIGDLIVTSSIPGKGMKQNDDIVRSITVARSREAVTFSSTTDVQQVACVYLCG</sequence>
<protein>
    <submittedName>
        <fullName evidence="1">Tip attachment protein J</fullName>
    </submittedName>
</protein>
<dbReference type="EMBL" id="LR796474">
    <property type="protein sequence ID" value="CAB4146860.1"/>
    <property type="molecule type" value="Genomic_DNA"/>
</dbReference>
<gene>
    <name evidence="1" type="ORF">UFOVP499_58</name>
</gene>
<organism evidence="1">
    <name type="scientific">uncultured Caudovirales phage</name>
    <dbReference type="NCBI Taxonomy" id="2100421"/>
    <lineage>
        <taxon>Viruses</taxon>
        <taxon>Duplodnaviria</taxon>
        <taxon>Heunggongvirae</taxon>
        <taxon>Uroviricota</taxon>
        <taxon>Caudoviricetes</taxon>
        <taxon>Peduoviridae</taxon>
        <taxon>Maltschvirus</taxon>
        <taxon>Maltschvirus maltsch</taxon>
    </lineage>
</organism>
<name>A0A6J5MP67_9CAUD</name>